<proteinExistence type="predicted"/>
<dbReference type="PANTHER" id="PTHR35701">
    <property type="entry name" value="OS11G0148400 PROTEIN"/>
    <property type="match status" value="1"/>
</dbReference>
<feature type="compositionally biased region" description="Polar residues" evidence="1">
    <location>
        <begin position="305"/>
        <end position="323"/>
    </location>
</feature>
<dbReference type="Gramene" id="MELO3C004275.2.1">
    <property type="protein sequence ID" value="MELO3C004275.2.1"/>
    <property type="gene ID" value="MELO3C004275.2"/>
</dbReference>
<dbReference type="GeneID" id="103495090"/>
<organism evidence="3 4">
    <name type="scientific">Cucumis melo</name>
    <name type="common">Muskmelon</name>
    <dbReference type="NCBI Taxonomy" id="3656"/>
    <lineage>
        <taxon>Eukaryota</taxon>
        <taxon>Viridiplantae</taxon>
        <taxon>Streptophyta</taxon>
        <taxon>Embryophyta</taxon>
        <taxon>Tracheophyta</taxon>
        <taxon>Spermatophyta</taxon>
        <taxon>Magnoliopsida</taxon>
        <taxon>eudicotyledons</taxon>
        <taxon>Gunneridae</taxon>
        <taxon>Pentapetalae</taxon>
        <taxon>rosids</taxon>
        <taxon>fabids</taxon>
        <taxon>Cucurbitales</taxon>
        <taxon>Cucurbitaceae</taxon>
        <taxon>Benincaseae</taxon>
        <taxon>Cucumis</taxon>
    </lineage>
</organism>
<dbReference type="RefSeq" id="XP_008454772.2">
    <property type="nucleotide sequence ID" value="XM_008456550.3"/>
</dbReference>
<name>A0A1S3C046_CUCME</name>
<sequence length="934" mass="102783">MVDDDDDDNFGHFNFVANHPDPINNRTSSTTIDDDDWGDFVDHSSQIGDPFDLSRPQPSPNSNLSDTSPAIQWAKPQGAIPLSIFGEEEEKEEMGSGVVGSSVGFGEISFVGKESGSAKKGGSLSVGVGIDDLISNLYGPNHQIKAGSPLKSNMEFDPLNFNNSLDLKSVGSNLNINGVHSYGSQTNFDGDALNFEANGVMSNGFHSELTNVGESIEDDGEEVDDFDGWEFKAAESVTPTGDDRNSKVVRPIQDGFDGVAQAFESTINGHSHGDSVVQSNGAVNNIDEWDFGFSLDASPVAQNGILPNSHNKNSQNDLNNVLSPSPIERDANGVGHVWDFKDAFSDAPDYKLEESKPAIVPPNGIEVLVLNGSVDVSLFASDGISHKSGEQQNFDSSFNLNWGKEDRNFLNGNLDDNFHATGKDLNTSLVNENDDFNENIWDFKSALSDSGSNNKAEPVEFATGFEAPAFGFSSGIQRNSELLSSHQKALPLSIFGDEELETTDDFSMNQGASTFVSVAHEGLDSKNPGSTVSINDLISSLYSQAENNGSIKSFPEENENGIIPSPRMSHSDFGNDDDDDSWEFKDASPDVNILDQTYTTTLGGVPQLSSTKLQFDCYMDFYHKLNLVLNHVVHDLLENLKKARSNEFLSGEEADVRTICEEIQIFSAELSQENIAADSDLFLPENNTFRELLEMLRDPRFQILDEEFQLSERLLLAENDLRSAVELLKHVVSTLTILKLVSVEEQSNYVSIWNEMMFICFQELKHGALIWKESIQRNVESYILSEPQGKQYICALGEIYRVVQVLRASFVLYKPWILLGQVDPNNLISLANECSNIWLSSGLVVALCKIDGPIDCKALLDSINAIDNLDEWGLRKHVLLGQQPTCNLSLLSAESIPGMDLVVWNGENYFLKLANLWANLIGRDPPIIQYLINR</sequence>
<dbReference type="KEGG" id="cmo:103495090"/>
<dbReference type="PANTHER" id="PTHR35701:SF1">
    <property type="entry name" value="OS11G0148400 PROTEIN"/>
    <property type="match status" value="1"/>
</dbReference>
<dbReference type="AlphaFoldDB" id="A0A1S3C046"/>
<dbReference type="InterPro" id="IPR059024">
    <property type="entry name" value="SYNRG_C"/>
</dbReference>
<protein>
    <submittedName>
        <fullName evidence="4">Uncharacterized protein LOC103495090 isoform X1</fullName>
    </submittedName>
</protein>
<dbReference type="eggNOG" id="ENOG502QRFB">
    <property type="taxonomic scope" value="Eukaryota"/>
</dbReference>
<evidence type="ECO:0000256" key="1">
    <source>
        <dbReference type="SAM" id="MobiDB-lite"/>
    </source>
</evidence>
<evidence type="ECO:0000259" key="2">
    <source>
        <dbReference type="Pfam" id="PF25999"/>
    </source>
</evidence>
<evidence type="ECO:0000313" key="4">
    <source>
        <dbReference type="RefSeq" id="XP_008454772.2"/>
    </source>
</evidence>
<keyword evidence="3" id="KW-1185">Reference proteome</keyword>
<feature type="compositionally biased region" description="Polar residues" evidence="1">
    <location>
        <begin position="60"/>
        <end position="70"/>
    </location>
</feature>
<feature type="region of interest" description="Disordered" evidence="1">
    <location>
        <begin position="548"/>
        <end position="578"/>
    </location>
</feature>
<reference evidence="4" key="1">
    <citation type="submission" date="2025-08" db="UniProtKB">
        <authorList>
            <consortium name="RefSeq"/>
        </authorList>
    </citation>
    <scope>IDENTIFICATION</scope>
    <source>
        <tissue evidence="4">Stem</tissue>
    </source>
</reference>
<accession>A0A1S3C046</accession>
<feature type="region of interest" description="Disordered" evidence="1">
    <location>
        <begin position="1"/>
        <end position="72"/>
    </location>
</feature>
<dbReference type="InParanoid" id="A0A1S3C046"/>
<evidence type="ECO:0000313" key="3">
    <source>
        <dbReference type="Proteomes" id="UP001652600"/>
    </source>
</evidence>
<dbReference type="Pfam" id="PF25999">
    <property type="entry name" value="SYNRG_C"/>
    <property type="match status" value="1"/>
</dbReference>
<gene>
    <name evidence="4" type="primary">LOC103495090</name>
</gene>
<dbReference type="Proteomes" id="UP001652600">
    <property type="component" value="Chromosome 5"/>
</dbReference>
<feature type="domain" description="Synergin gamma C-terminal" evidence="2">
    <location>
        <begin position="742"/>
        <end position="926"/>
    </location>
</feature>
<feature type="region of interest" description="Disordered" evidence="1">
    <location>
        <begin position="304"/>
        <end position="326"/>
    </location>
</feature>